<reference evidence="2 3" key="1">
    <citation type="submission" date="2020-07" db="EMBL/GenBank/DDBJ databases">
        <title>Sequencing the genomes of 1000 actinobacteria strains.</title>
        <authorList>
            <person name="Klenk H.-P."/>
        </authorList>
    </citation>
    <scope>NUCLEOTIDE SEQUENCE [LARGE SCALE GENOMIC DNA]</scope>
    <source>
        <strain evidence="2 3">DSM 44749</strain>
    </source>
</reference>
<evidence type="ECO:0000313" key="2">
    <source>
        <dbReference type="EMBL" id="NYG05324.1"/>
    </source>
</evidence>
<evidence type="ECO:0000256" key="1">
    <source>
        <dbReference type="SAM" id="MobiDB-lite"/>
    </source>
</evidence>
<dbReference type="RefSeq" id="WP_157818119.1">
    <property type="nucleotide sequence ID" value="NZ_JBEZGR010000027.1"/>
</dbReference>
<dbReference type="Proteomes" id="UP000549695">
    <property type="component" value="Unassembled WGS sequence"/>
</dbReference>
<comment type="caution">
    <text evidence="2">The sequence shown here is derived from an EMBL/GenBank/DDBJ whole genome shotgun (WGS) entry which is preliminary data.</text>
</comment>
<name>A0A852WF47_PSEA5</name>
<dbReference type="AlphaFoldDB" id="A0A852WF47"/>
<sequence length="172" mass="18728">MLAKRDQLDRDQQQQRQREEVAFARYAHAQLRVTEIDRERADAIAELDRRREQVMTDAREQLDAVTADQCAVLVELHVDGRGRRSAEDLAALFELPVKRVRAMLKRARADEPAGQDSTTPAPEGPARAGGEPGGAATPAPAKDASPAIDAEREMEGPPVPSVSGPSVQSVED</sequence>
<feature type="compositionally biased region" description="Low complexity" evidence="1">
    <location>
        <begin position="161"/>
        <end position="172"/>
    </location>
</feature>
<accession>A0A852WF47</accession>
<feature type="compositionally biased region" description="Low complexity" evidence="1">
    <location>
        <begin position="120"/>
        <end position="147"/>
    </location>
</feature>
<feature type="region of interest" description="Disordered" evidence="1">
    <location>
        <begin position="106"/>
        <end position="172"/>
    </location>
</feature>
<dbReference type="EMBL" id="JACCCZ010000002">
    <property type="protein sequence ID" value="NYG05324.1"/>
    <property type="molecule type" value="Genomic_DNA"/>
</dbReference>
<protein>
    <submittedName>
        <fullName evidence="2">Uncharacterized protein</fullName>
    </submittedName>
</protein>
<organism evidence="2 3">
    <name type="scientific">Pseudonocardia alni</name>
    <name type="common">Amycolata alni</name>
    <dbReference type="NCBI Taxonomy" id="33907"/>
    <lineage>
        <taxon>Bacteria</taxon>
        <taxon>Bacillati</taxon>
        <taxon>Actinomycetota</taxon>
        <taxon>Actinomycetes</taxon>
        <taxon>Pseudonocardiales</taxon>
        <taxon>Pseudonocardiaceae</taxon>
        <taxon>Pseudonocardia</taxon>
    </lineage>
</organism>
<proteinExistence type="predicted"/>
<evidence type="ECO:0000313" key="3">
    <source>
        <dbReference type="Proteomes" id="UP000549695"/>
    </source>
</evidence>
<keyword evidence="3" id="KW-1185">Reference proteome</keyword>
<gene>
    <name evidence="2" type="ORF">HDA37_005678</name>
</gene>